<dbReference type="Proteomes" id="UP000268192">
    <property type="component" value="Chromosome"/>
</dbReference>
<evidence type="ECO:0000256" key="6">
    <source>
        <dbReference type="ARBA" id="ARBA00023136"/>
    </source>
</evidence>
<dbReference type="SUPFAM" id="SSF81340">
    <property type="entry name" value="Clc chloride channel"/>
    <property type="match status" value="1"/>
</dbReference>
<evidence type="ECO:0000256" key="5">
    <source>
        <dbReference type="ARBA" id="ARBA00023065"/>
    </source>
</evidence>
<evidence type="ECO:0000259" key="12">
    <source>
        <dbReference type="PROSITE" id="PS51371"/>
    </source>
</evidence>
<evidence type="ECO:0000256" key="11">
    <source>
        <dbReference type="SAM" id="Phobius"/>
    </source>
</evidence>
<evidence type="ECO:0000256" key="1">
    <source>
        <dbReference type="ARBA" id="ARBA00004141"/>
    </source>
</evidence>
<proteinExistence type="predicted"/>
<feature type="transmembrane region" description="Helical" evidence="11">
    <location>
        <begin position="178"/>
        <end position="201"/>
    </location>
</feature>
<dbReference type="PRINTS" id="PR00762">
    <property type="entry name" value="CLCHANNEL"/>
</dbReference>
<dbReference type="EMBL" id="CP032509">
    <property type="protein sequence ID" value="AZN73688.1"/>
    <property type="molecule type" value="Genomic_DNA"/>
</dbReference>
<dbReference type="KEGG" id="abaw:D5400_08520"/>
<keyword evidence="7" id="KW-0869">Chloride channel</keyword>
<feature type="transmembrane region" description="Helical" evidence="11">
    <location>
        <begin position="213"/>
        <end position="232"/>
    </location>
</feature>
<keyword evidence="6 11" id="KW-0472">Membrane</keyword>
<protein>
    <submittedName>
        <fullName evidence="13">Chloride channel protein</fullName>
    </submittedName>
</protein>
<evidence type="ECO:0000256" key="10">
    <source>
        <dbReference type="PROSITE-ProRule" id="PRU00703"/>
    </source>
</evidence>
<dbReference type="GO" id="GO:0005254">
    <property type="term" value="F:chloride channel activity"/>
    <property type="evidence" value="ECO:0007669"/>
    <property type="project" value="UniProtKB-KW"/>
</dbReference>
<evidence type="ECO:0000313" key="13">
    <source>
        <dbReference type="EMBL" id="AZN73688.1"/>
    </source>
</evidence>
<feature type="transmembrane region" description="Helical" evidence="11">
    <location>
        <begin position="414"/>
        <end position="434"/>
    </location>
</feature>
<evidence type="ECO:0000256" key="9">
    <source>
        <dbReference type="ARBA" id="ARBA00023303"/>
    </source>
</evidence>
<evidence type="ECO:0000256" key="7">
    <source>
        <dbReference type="ARBA" id="ARBA00023173"/>
    </source>
</evidence>
<feature type="transmembrane region" description="Helical" evidence="11">
    <location>
        <begin position="386"/>
        <end position="408"/>
    </location>
</feature>
<feature type="transmembrane region" description="Helical" evidence="11">
    <location>
        <begin position="355"/>
        <end position="374"/>
    </location>
</feature>
<keyword evidence="5" id="KW-0406">Ion transport</keyword>
<evidence type="ECO:0000313" key="14">
    <source>
        <dbReference type="Proteomes" id="UP000268192"/>
    </source>
</evidence>
<dbReference type="PROSITE" id="PS51371">
    <property type="entry name" value="CBS"/>
    <property type="match status" value="1"/>
</dbReference>
<dbReference type="InterPro" id="IPR001807">
    <property type="entry name" value="ClC"/>
</dbReference>
<keyword evidence="3 11" id="KW-0812">Transmembrane</keyword>
<comment type="subcellular location">
    <subcellularLocation>
        <location evidence="1">Membrane</location>
        <topology evidence="1">Multi-pass membrane protein</topology>
    </subcellularLocation>
</comment>
<gene>
    <name evidence="13" type="ORF">D5400_08520</name>
</gene>
<feature type="transmembrane region" description="Helical" evidence="11">
    <location>
        <begin position="292"/>
        <end position="311"/>
    </location>
</feature>
<dbReference type="PANTHER" id="PTHR43427:SF6">
    <property type="entry name" value="CHLORIDE CHANNEL PROTEIN CLC-E"/>
    <property type="match status" value="1"/>
</dbReference>
<keyword evidence="8" id="KW-0868">Chloride</keyword>
<dbReference type="OrthoDB" id="9767361at2"/>
<feature type="domain" description="CBS" evidence="12">
    <location>
        <begin position="480"/>
        <end position="542"/>
    </location>
</feature>
<evidence type="ECO:0000256" key="8">
    <source>
        <dbReference type="ARBA" id="ARBA00023214"/>
    </source>
</evidence>
<reference evidence="13 14" key="1">
    <citation type="submission" date="2018-09" db="EMBL/GenBank/DDBJ databases">
        <title>Marinorhizobium profundi gen. nov., sp. nov., isolated from a deep-sea sediment sample from the New Britain Trench and proposal of Marinorhizobiaceae fam. nov. in the order Rhizobiales of the class Alphaproteobacteria.</title>
        <authorList>
            <person name="Cao J."/>
        </authorList>
    </citation>
    <scope>NUCLEOTIDE SEQUENCE [LARGE SCALE GENOMIC DNA]</scope>
    <source>
        <strain evidence="13 14">WS11</strain>
    </source>
</reference>
<dbReference type="InterPro" id="IPR000644">
    <property type="entry name" value="CBS_dom"/>
</dbReference>
<feature type="transmembrane region" description="Helical" evidence="11">
    <location>
        <begin position="82"/>
        <end position="102"/>
    </location>
</feature>
<dbReference type="RefSeq" id="WP_126009504.1">
    <property type="nucleotide sequence ID" value="NZ_CP032509.1"/>
</dbReference>
<dbReference type="Pfam" id="PF00654">
    <property type="entry name" value="Voltage_CLC"/>
    <property type="match status" value="1"/>
</dbReference>
<dbReference type="InterPro" id="IPR014743">
    <property type="entry name" value="Cl-channel_core"/>
</dbReference>
<dbReference type="AlphaFoldDB" id="A0A3Q8XTI1"/>
<dbReference type="InterPro" id="IPR050368">
    <property type="entry name" value="ClC-type_chloride_channel"/>
</dbReference>
<organism evidence="13 14">
    <name type="scientific">Georhizobium profundi</name>
    <dbReference type="NCBI Taxonomy" id="2341112"/>
    <lineage>
        <taxon>Bacteria</taxon>
        <taxon>Pseudomonadati</taxon>
        <taxon>Pseudomonadota</taxon>
        <taxon>Alphaproteobacteria</taxon>
        <taxon>Hyphomicrobiales</taxon>
        <taxon>Rhizobiaceae</taxon>
        <taxon>Georhizobium</taxon>
    </lineage>
</organism>
<evidence type="ECO:0000256" key="4">
    <source>
        <dbReference type="ARBA" id="ARBA00022989"/>
    </source>
</evidence>
<dbReference type="CDD" id="cd00400">
    <property type="entry name" value="Voltage_gated_ClC"/>
    <property type="match status" value="1"/>
</dbReference>
<dbReference type="PANTHER" id="PTHR43427">
    <property type="entry name" value="CHLORIDE CHANNEL PROTEIN CLC-E"/>
    <property type="match status" value="1"/>
</dbReference>
<keyword evidence="4 11" id="KW-1133">Transmembrane helix</keyword>
<dbReference type="Gene3D" id="1.10.3080.10">
    <property type="entry name" value="Clc chloride channel"/>
    <property type="match status" value="1"/>
</dbReference>
<feature type="transmembrane region" description="Helical" evidence="11">
    <location>
        <begin position="34"/>
        <end position="53"/>
    </location>
</feature>
<evidence type="ECO:0000256" key="2">
    <source>
        <dbReference type="ARBA" id="ARBA00022448"/>
    </source>
</evidence>
<keyword evidence="14" id="KW-1185">Reference proteome</keyword>
<name>A0A3Q8XTI1_9HYPH</name>
<accession>A0A3Q8XTI1</accession>
<keyword evidence="10" id="KW-0129">CBS domain</keyword>
<keyword evidence="9" id="KW-0407">Ion channel</keyword>
<keyword evidence="2" id="KW-0813">Transport</keyword>
<dbReference type="GO" id="GO:0034707">
    <property type="term" value="C:chloride channel complex"/>
    <property type="evidence" value="ECO:0007669"/>
    <property type="project" value="UniProtKB-KW"/>
</dbReference>
<feature type="transmembrane region" description="Helical" evidence="11">
    <location>
        <begin position="253"/>
        <end position="272"/>
    </location>
</feature>
<evidence type="ECO:0000256" key="3">
    <source>
        <dbReference type="ARBA" id="ARBA00022692"/>
    </source>
</evidence>
<feature type="transmembrane region" description="Helical" evidence="11">
    <location>
        <begin position="323"/>
        <end position="343"/>
    </location>
</feature>
<sequence>MKPVLPDYIAGLPRLLKSWIAPNFNAFRRDRLSLLWLLSLLIGIGVALAAIAFREAIGLVQLLWLGDRSERVLSAAREVPPYVIFLAPVVGGLVVGAMLHYLMPSKRTQGVADVIEARAMSGRPIGFREGLLSSIITAISLGSGGSAGREGPVVHLGATLASGMARHLSLPEWSRRTLLGAGVAAAVSASFNAPIAGVLFAHEVILGHYAMRAFVPIVISSTVAGVLSRVYFGDAAAFMLPAYGITSYWEFPAFALLGVVSALVAIGFQFTLFSADFLARRMTVPLWTRPVIGGAAIGLIGMVLPHVLGVGYEVTDLALWGQLPLILMLVLIVAKTITTAITLASRFGGGIFSPALYLGTLTGGAFGIVAAALFPDLASSRSLYAILGMGAVAGSVLGAPISTTVIVFELTGGYALSVALLLCVAIAHGINHALHGHSYFQWQLASRGIFVQDGPHQTLRHAIKVMDFMTPIEPDSEGSFDREKQPDALKSSDTLERALRLFDQGGHSRLPVLDEKSGTTLVAWASQVQALEYYNARLVAASEEEHR</sequence>